<dbReference type="GO" id="GO:0052621">
    <property type="term" value="F:diguanylate cyclase activity"/>
    <property type="evidence" value="ECO:0007669"/>
    <property type="project" value="UniProtKB-EC"/>
</dbReference>
<dbReference type="SUPFAM" id="SSF55073">
    <property type="entry name" value="Nucleotide cyclase"/>
    <property type="match status" value="1"/>
</dbReference>
<evidence type="ECO:0000313" key="4">
    <source>
        <dbReference type="Proteomes" id="UP000056732"/>
    </source>
</evidence>
<organism evidence="3 4">
    <name type="scientific">Burkholderia ubonensis</name>
    <dbReference type="NCBI Taxonomy" id="101571"/>
    <lineage>
        <taxon>Bacteria</taxon>
        <taxon>Pseudomonadati</taxon>
        <taxon>Pseudomonadota</taxon>
        <taxon>Betaproteobacteria</taxon>
        <taxon>Burkholderiales</taxon>
        <taxon>Burkholderiaceae</taxon>
        <taxon>Burkholderia</taxon>
        <taxon>Burkholderia cepacia complex</taxon>
    </lineage>
</organism>
<dbReference type="InterPro" id="IPR050469">
    <property type="entry name" value="Diguanylate_Cyclase"/>
</dbReference>
<protein>
    <recommendedName>
        <fullName evidence="1">diguanylate cyclase</fullName>
        <ecNumber evidence="1">2.7.7.65</ecNumber>
    </recommendedName>
</protein>
<reference evidence="3 4" key="1">
    <citation type="submission" date="2015-11" db="EMBL/GenBank/DDBJ databases">
        <title>Expanding the genomic diversity of Burkholderia species for the development of highly accurate diagnostics.</title>
        <authorList>
            <person name="Sahl J."/>
            <person name="Keim P."/>
            <person name="Wagner D."/>
        </authorList>
    </citation>
    <scope>NUCLEOTIDE SEQUENCE [LARGE SCALE GENOMIC DNA]</scope>
    <source>
        <strain evidence="3 4">MSMB1137WGS</strain>
    </source>
</reference>
<feature type="domain" description="GGDEF" evidence="2">
    <location>
        <begin position="1"/>
        <end position="78"/>
    </location>
</feature>
<evidence type="ECO:0000256" key="1">
    <source>
        <dbReference type="ARBA" id="ARBA00012528"/>
    </source>
</evidence>
<name>A0AAW3NJR3_9BURK</name>
<evidence type="ECO:0000313" key="3">
    <source>
        <dbReference type="EMBL" id="KVT63611.1"/>
    </source>
</evidence>
<dbReference type="Proteomes" id="UP000056732">
    <property type="component" value="Unassembled WGS sequence"/>
</dbReference>
<accession>A0AAW3NJR3</accession>
<dbReference type="InterPro" id="IPR000160">
    <property type="entry name" value="GGDEF_dom"/>
</dbReference>
<dbReference type="PANTHER" id="PTHR45138">
    <property type="entry name" value="REGULATORY COMPONENTS OF SENSORY TRANSDUCTION SYSTEM"/>
    <property type="match status" value="1"/>
</dbReference>
<dbReference type="AlphaFoldDB" id="A0AAW3NJR3"/>
<dbReference type="PANTHER" id="PTHR45138:SF24">
    <property type="entry name" value="DIGUANYLATE CYCLASE DGCC-RELATED"/>
    <property type="match status" value="1"/>
</dbReference>
<dbReference type="PROSITE" id="PS50887">
    <property type="entry name" value="GGDEF"/>
    <property type="match status" value="1"/>
</dbReference>
<sequence>MLCPDTPADEAARVIDRLRASLAGAAAGSTRGGVRFTFSAGVAERVAGEPLSQLMARADAALYAAKAAGRDRVTVAAHAQRADVAA</sequence>
<dbReference type="GO" id="GO:1902201">
    <property type="term" value="P:negative regulation of bacterial-type flagellum-dependent cell motility"/>
    <property type="evidence" value="ECO:0007669"/>
    <property type="project" value="TreeGrafter"/>
</dbReference>
<dbReference type="Pfam" id="PF00990">
    <property type="entry name" value="GGDEF"/>
    <property type="match status" value="1"/>
</dbReference>
<dbReference type="EC" id="2.7.7.65" evidence="1"/>
<evidence type="ECO:0000259" key="2">
    <source>
        <dbReference type="PROSITE" id="PS50887"/>
    </source>
</evidence>
<gene>
    <name evidence="3" type="ORF">WK53_21180</name>
</gene>
<dbReference type="GO" id="GO:0005886">
    <property type="term" value="C:plasma membrane"/>
    <property type="evidence" value="ECO:0007669"/>
    <property type="project" value="TreeGrafter"/>
</dbReference>
<proteinExistence type="predicted"/>
<dbReference type="Gene3D" id="3.30.70.270">
    <property type="match status" value="1"/>
</dbReference>
<dbReference type="EMBL" id="LPDO01000002">
    <property type="protein sequence ID" value="KVT63611.1"/>
    <property type="molecule type" value="Genomic_DNA"/>
</dbReference>
<dbReference type="InterPro" id="IPR029787">
    <property type="entry name" value="Nucleotide_cyclase"/>
</dbReference>
<comment type="caution">
    <text evidence="3">The sequence shown here is derived from an EMBL/GenBank/DDBJ whole genome shotgun (WGS) entry which is preliminary data.</text>
</comment>
<dbReference type="GO" id="GO:0043709">
    <property type="term" value="P:cell adhesion involved in single-species biofilm formation"/>
    <property type="evidence" value="ECO:0007669"/>
    <property type="project" value="TreeGrafter"/>
</dbReference>
<dbReference type="InterPro" id="IPR043128">
    <property type="entry name" value="Rev_trsase/Diguanyl_cyclase"/>
</dbReference>
<dbReference type="RefSeq" id="WP_059491554.1">
    <property type="nucleotide sequence ID" value="NZ_LOVP01000116.1"/>
</dbReference>